<proteinExistence type="predicted"/>
<reference evidence="1" key="1">
    <citation type="submission" date="2020-05" db="EMBL/GenBank/DDBJ databases">
        <authorList>
            <person name="Chiriac C."/>
            <person name="Salcher M."/>
            <person name="Ghai R."/>
            <person name="Kavagutti S V."/>
        </authorList>
    </citation>
    <scope>NUCLEOTIDE SEQUENCE</scope>
</reference>
<dbReference type="AlphaFoldDB" id="A0A6J6MST4"/>
<sequence>MAKRDRPLIKDYIVQNTSETRADLTKILEGFRKNGKKSLPILFGSHGKSEAVLAPAWLWKKMIDELDDLRLAITVLERLNSPQQYERVTIEQIRAETEKRLDKLQSSTDAGDTSDT</sequence>
<name>A0A6J6MST4_9ZZZZ</name>
<accession>A0A6J6MST4</accession>
<evidence type="ECO:0000313" key="1">
    <source>
        <dbReference type="EMBL" id="CAB4677421.1"/>
    </source>
</evidence>
<protein>
    <submittedName>
        <fullName evidence="1">Unannotated protein</fullName>
    </submittedName>
</protein>
<organism evidence="1">
    <name type="scientific">freshwater metagenome</name>
    <dbReference type="NCBI Taxonomy" id="449393"/>
    <lineage>
        <taxon>unclassified sequences</taxon>
        <taxon>metagenomes</taxon>
        <taxon>ecological metagenomes</taxon>
    </lineage>
</organism>
<gene>
    <name evidence="1" type="ORF">UFOPK2370_00002</name>
</gene>
<dbReference type="EMBL" id="CAEZXK010000001">
    <property type="protein sequence ID" value="CAB4677421.1"/>
    <property type="molecule type" value="Genomic_DNA"/>
</dbReference>